<dbReference type="AlphaFoldDB" id="A0AAD8XW19"/>
<evidence type="ECO:0000313" key="1">
    <source>
        <dbReference type="EMBL" id="KAK1734644.1"/>
    </source>
</evidence>
<evidence type="ECO:0000313" key="2">
    <source>
        <dbReference type="Proteomes" id="UP001224775"/>
    </source>
</evidence>
<gene>
    <name evidence="1" type="ORF">QTG54_014517</name>
</gene>
<name>A0AAD8XW19_9STRA</name>
<protein>
    <submittedName>
        <fullName evidence="1">Uncharacterized protein</fullName>
    </submittedName>
</protein>
<dbReference type="EMBL" id="JATAAI010000037">
    <property type="protein sequence ID" value="KAK1734644.1"/>
    <property type="molecule type" value="Genomic_DNA"/>
</dbReference>
<dbReference type="PROSITE" id="PS50096">
    <property type="entry name" value="IQ"/>
    <property type="match status" value="2"/>
</dbReference>
<dbReference type="Gene3D" id="1.20.5.190">
    <property type="match status" value="1"/>
</dbReference>
<proteinExistence type="predicted"/>
<sequence length="459" mass="53139">MKPTTIPITGRRSMYRGFANTTSSDVDVELNETDIDSRATHLLEEIHRVRRNYGENDLVESNVLQQVEQTFEAEDYLRALESEVDRLLRSQAMTKRHRSSTGDVNYLESQNDTHCRACNSSPCKWSPHCDVDALAKRRKALFGEIKSVDDRRKRQISEEIQVISAKLKLTLVDKELHEAYAANDNETITVRSIHGFPATLNRVDAIAALEHEHNRHVGSIVAKKVVDDVLIWMLDGWYFGQYSKPSSSLSNPPPSFVKRGSLLEKANDIQMHSNAAALNSLALHEEKKAKLASMQTTTKYALFCITFSYFRALHLVRQQKEAFSLSRSKPPLSNERIKMIQEHKNCVGRQQRLEYYMRKARVGEERKLQRIEQERLEKRRISQFEDMNRLAMNRLAAIVQRVYRGYLGRKSVENLRLERQKAALALVFLNDCATEIERAWRGYCGRRDAERLRREMAER</sequence>
<dbReference type="Proteomes" id="UP001224775">
    <property type="component" value="Unassembled WGS sequence"/>
</dbReference>
<comment type="caution">
    <text evidence="1">The sequence shown here is derived from an EMBL/GenBank/DDBJ whole genome shotgun (WGS) entry which is preliminary data.</text>
</comment>
<reference evidence="1" key="1">
    <citation type="submission" date="2023-06" db="EMBL/GenBank/DDBJ databases">
        <title>Survivors Of The Sea: Transcriptome response of Skeletonema marinoi to long-term dormancy.</title>
        <authorList>
            <person name="Pinder M.I.M."/>
            <person name="Kourtchenko O."/>
            <person name="Robertson E.K."/>
            <person name="Larsson T."/>
            <person name="Maumus F."/>
            <person name="Osuna-Cruz C.M."/>
            <person name="Vancaester E."/>
            <person name="Stenow R."/>
            <person name="Vandepoele K."/>
            <person name="Ploug H."/>
            <person name="Bruchert V."/>
            <person name="Godhe A."/>
            <person name="Topel M."/>
        </authorList>
    </citation>
    <scope>NUCLEOTIDE SEQUENCE</scope>
    <source>
        <strain evidence="1">R05AC</strain>
    </source>
</reference>
<keyword evidence="2" id="KW-1185">Reference proteome</keyword>
<accession>A0AAD8XW19</accession>
<organism evidence="1 2">
    <name type="scientific">Skeletonema marinoi</name>
    <dbReference type="NCBI Taxonomy" id="267567"/>
    <lineage>
        <taxon>Eukaryota</taxon>
        <taxon>Sar</taxon>
        <taxon>Stramenopiles</taxon>
        <taxon>Ochrophyta</taxon>
        <taxon>Bacillariophyta</taxon>
        <taxon>Coscinodiscophyceae</taxon>
        <taxon>Thalassiosirophycidae</taxon>
        <taxon>Thalassiosirales</taxon>
        <taxon>Skeletonemataceae</taxon>
        <taxon>Skeletonema</taxon>
        <taxon>Skeletonema marinoi-dohrnii complex</taxon>
    </lineage>
</organism>